<gene>
    <name evidence="9 12" type="primary">ftsY</name>
    <name evidence="12" type="ORF">WOB96_08340</name>
</gene>
<dbReference type="PROSITE" id="PS00300">
    <property type="entry name" value="SRP54"/>
    <property type="match status" value="1"/>
</dbReference>
<keyword evidence="13" id="KW-1185">Reference proteome</keyword>
<keyword evidence="6 9" id="KW-0472">Membrane</keyword>
<dbReference type="SUPFAM" id="SSF52540">
    <property type="entry name" value="P-loop containing nucleoside triphosphate hydrolases"/>
    <property type="match status" value="1"/>
</dbReference>
<feature type="compositionally biased region" description="Basic and acidic residues" evidence="10">
    <location>
        <begin position="1"/>
        <end position="14"/>
    </location>
</feature>
<name>A0ABU9D8C8_9PROT</name>
<dbReference type="InterPro" id="IPR004390">
    <property type="entry name" value="SR_rcpt_FtsY"/>
</dbReference>
<dbReference type="SMART" id="SM00963">
    <property type="entry name" value="SRP54_N"/>
    <property type="match status" value="1"/>
</dbReference>
<comment type="similarity">
    <text evidence="9">Belongs to the GTP-binding SRP family. FtsY subfamily.</text>
</comment>
<comment type="subcellular location">
    <subcellularLocation>
        <location evidence="9">Cell membrane</location>
        <topology evidence="9">Peripheral membrane protein</topology>
        <orientation evidence="9">Cytoplasmic side</orientation>
    </subcellularLocation>
    <subcellularLocation>
        <location evidence="9">Cytoplasm</location>
    </subcellularLocation>
</comment>
<feature type="region of interest" description="Disordered" evidence="10">
    <location>
        <begin position="1"/>
        <end position="117"/>
    </location>
</feature>
<dbReference type="Pfam" id="PF00448">
    <property type="entry name" value="SRP54"/>
    <property type="match status" value="1"/>
</dbReference>
<dbReference type="RefSeq" id="WP_341370834.1">
    <property type="nucleotide sequence ID" value="NZ_JBBPCO010000007.1"/>
</dbReference>
<dbReference type="Gene3D" id="3.40.50.300">
    <property type="entry name" value="P-loop containing nucleotide triphosphate hydrolases"/>
    <property type="match status" value="1"/>
</dbReference>
<reference evidence="12 13" key="1">
    <citation type="submission" date="2024-04" db="EMBL/GenBank/DDBJ databases">
        <authorList>
            <person name="Abashina T."/>
            <person name="Shaikin A."/>
        </authorList>
    </citation>
    <scope>NUCLEOTIDE SEQUENCE [LARGE SCALE GENOMIC DNA]</scope>
    <source>
        <strain evidence="12 13">AAFK</strain>
    </source>
</reference>
<dbReference type="NCBIfam" id="TIGR00064">
    <property type="entry name" value="ftsY"/>
    <property type="match status" value="1"/>
</dbReference>
<evidence type="ECO:0000256" key="6">
    <source>
        <dbReference type="ARBA" id="ARBA00023136"/>
    </source>
</evidence>
<organism evidence="12 13">
    <name type="scientific">Thermithiobacillus plumbiphilus</name>
    <dbReference type="NCBI Taxonomy" id="1729899"/>
    <lineage>
        <taxon>Bacteria</taxon>
        <taxon>Pseudomonadati</taxon>
        <taxon>Pseudomonadota</taxon>
        <taxon>Acidithiobacillia</taxon>
        <taxon>Acidithiobacillales</taxon>
        <taxon>Thermithiobacillaceae</taxon>
        <taxon>Thermithiobacillus</taxon>
    </lineage>
</organism>
<feature type="binding site" evidence="9">
    <location>
        <begin position="335"/>
        <end position="339"/>
    </location>
    <ligand>
        <name>GTP</name>
        <dbReference type="ChEBI" id="CHEBI:37565"/>
    </ligand>
</feature>
<protein>
    <recommendedName>
        <fullName evidence="9">Signal recognition particle receptor FtsY</fullName>
        <shortName evidence="9">SRP receptor</shortName>
        <ecNumber evidence="9">3.6.5.4</ecNumber>
    </recommendedName>
</protein>
<comment type="function">
    <text evidence="9">Involved in targeting and insertion of nascent membrane proteins into the cytoplasmic membrane. Acts as a receptor for the complex formed by the signal recognition particle (SRP) and the ribosome-nascent chain (RNC). Interaction with SRP-RNC leads to the transfer of the RNC complex to the Sec translocase for insertion into the membrane, the hydrolysis of GTP by both Ffh and FtsY, and the dissociation of the SRP-FtsY complex into the individual components.</text>
</comment>
<dbReference type="InterPro" id="IPR027417">
    <property type="entry name" value="P-loop_NTPase"/>
</dbReference>
<dbReference type="PANTHER" id="PTHR43134">
    <property type="entry name" value="SIGNAL RECOGNITION PARTICLE RECEPTOR SUBUNIT ALPHA"/>
    <property type="match status" value="1"/>
</dbReference>
<dbReference type="EC" id="3.6.5.4" evidence="9"/>
<feature type="compositionally biased region" description="Low complexity" evidence="10">
    <location>
        <begin position="77"/>
        <end position="112"/>
    </location>
</feature>
<dbReference type="Pfam" id="PF02881">
    <property type="entry name" value="SRP54_N"/>
    <property type="match status" value="1"/>
</dbReference>
<dbReference type="InterPro" id="IPR013822">
    <property type="entry name" value="Signal_recog_particl_SRP54_hlx"/>
</dbReference>
<feature type="domain" description="SRP54-type proteins GTP-binding" evidence="11">
    <location>
        <begin position="420"/>
        <end position="433"/>
    </location>
</feature>
<dbReference type="CDD" id="cd17874">
    <property type="entry name" value="FtsY"/>
    <property type="match status" value="1"/>
</dbReference>
<evidence type="ECO:0000256" key="4">
    <source>
        <dbReference type="ARBA" id="ARBA00022801"/>
    </source>
</evidence>
<comment type="catalytic activity">
    <reaction evidence="8 9">
        <text>GTP + H2O = GDP + phosphate + H(+)</text>
        <dbReference type="Rhea" id="RHEA:19669"/>
        <dbReference type="ChEBI" id="CHEBI:15377"/>
        <dbReference type="ChEBI" id="CHEBI:15378"/>
        <dbReference type="ChEBI" id="CHEBI:37565"/>
        <dbReference type="ChEBI" id="CHEBI:43474"/>
        <dbReference type="ChEBI" id="CHEBI:58189"/>
        <dbReference type="EC" id="3.6.5.4"/>
    </reaction>
</comment>
<keyword evidence="5 9" id="KW-0342">GTP-binding</keyword>
<evidence type="ECO:0000256" key="3">
    <source>
        <dbReference type="ARBA" id="ARBA00022741"/>
    </source>
</evidence>
<evidence type="ECO:0000313" key="12">
    <source>
        <dbReference type="EMBL" id="MEK8089777.1"/>
    </source>
</evidence>
<dbReference type="Gene3D" id="1.20.120.140">
    <property type="entry name" value="Signal recognition particle SRP54, nucleotide-binding domain"/>
    <property type="match status" value="1"/>
</dbReference>
<dbReference type="SMART" id="SM00382">
    <property type="entry name" value="AAA"/>
    <property type="match status" value="1"/>
</dbReference>
<evidence type="ECO:0000256" key="5">
    <source>
        <dbReference type="ARBA" id="ARBA00023134"/>
    </source>
</evidence>
<sequence>MFDFFKRNKGKEAEPETGNESPAGDHDAIRQAPSDSAATKEKTFFDMFRLRKPAEEIPPQPQDDPVSPLEDRDFQQPVEAPEMPEMPESGPESTPVEQAAAPLADEAPASAPQEPDKGVFNFFRRDKAPEASAEESGAEAAERQGFFARMKAGLTRTRESFVNGLDRLTLGKKQIDDELLEDLEALLLSADIGLEATTEILDKVTERVRRKDLTDPQALTQAIRDSLLDILRPRAQPWQPSRNAGTRVLMMVGINGAGKTTTIGKLAALWQAQDIKVVLAAGDTFRAAAVEQLQQWGQRVGVPVIAQHSGADSASVIYDGFAAARSRNADLLIADTAGRLHTQTNLMEELKKVKRVLGKLDPEAPQEIWLVIDASTGQNALNQAKQFHEAVGLTGICVTKLDGTAKGGVIAAVAKTLPIPIRYIGVGERPEDLRPFDAEAFVDALFSPPATK</sequence>
<dbReference type="PANTHER" id="PTHR43134:SF1">
    <property type="entry name" value="SIGNAL RECOGNITION PARTICLE RECEPTOR SUBUNIT ALPHA"/>
    <property type="match status" value="1"/>
</dbReference>
<keyword evidence="4 9" id="KW-0378">Hydrolase</keyword>
<evidence type="ECO:0000256" key="2">
    <source>
        <dbReference type="ARBA" id="ARBA00022490"/>
    </source>
</evidence>
<feature type="compositionally biased region" description="Basic and acidic residues" evidence="10">
    <location>
        <begin position="38"/>
        <end position="55"/>
    </location>
</feature>
<comment type="caution">
    <text evidence="12">The sequence shown here is derived from an EMBL/GenBank/DDBJ whole genome shotgun (WGS) entry which is preliminary data.</text>
</comment>
<accession>A0ABU9D8C8</accession>
<dbReference type="InterPro" id="IPR000897">
    <property type="entry name" value="SRP54_GTPase_dom"/>
</dbReference>
<dbReference type="SMART" id="SM00962">
    <property type="entry name" value="SRP54"/>
    <property type="match status" value="1"/>
</dbReference>
<dbReference type="HAMAP" id="MF_00920">
    <property type="entry name" value="FtsY"/>
    <property type="match status" value="1"/>
</dbReference>
<dbReference type="SUPFAM" id="SSF47364">
    <property type="entry name" value="Domain of the SRP/SRP receptor G-proteins"/>
    <property type="match status" value="1"/>
</dbReference>
<evidence type="ECO:0000256" key="9">
    <source>
        <dbReference type="HAMAP-Rule" id="MF_00920"/>
    </source>
</evidence>
<keyword evidence="7 9" id="KW-0675">Receptor</keyword>
<dbReference type="InterPro" id="IPR003593">
    <property type="entry name" value="AAA+_ATPase"/>
</dbReference>
<evidence type="ECO:0000259" key="11">
    <source>
        <dbReference type="PROSITE" id="PS00300"/>
    </source>
</evidence>
<keyword evidence="2 9" id="KW-0963">Cytoplasm</keyword>
<evidence type="ECO:0000256" key="8">
    <source>
        <dbReference type="ARBA" id="ARBA00048027"/>
    </source>
</evidence>
<keyword evidence="1 9" id="KW-1003">Cell membrane</keyword>
<comment type="subunit">
    <text evidence="9">Part of the signal recognition particle protein translocation system, which is composed of SRP and FtsY. SRP is a ribonucleoprotein composed of Ffh and a 4.5S RNA molecule.</text>
</comment>
<feature type="binding site" evidence="9">
    <location>
        <begin position="399"/>
        <end position="402"/>
    </location>
    <ligand>
        <name>GTP</name>
        <dbReference type="ChEBI" id="CHEBI:37565"/>
    </ligand>
</feature>
<keyword evidence="3 9" id="KW-0547">Nucleotide-binding</keyword>
<dbReference type="InterPro" id="IPR042101">
    <property type="entry name" value="SRP54_N_sf"/>
</dbReference>
<evidence type="ECO:0000313" key="13">
    <source>
        <dbReference type="Proteomes" id="UP001446205"/>
    </source>
</evidence>
<evidence type="ECO:0000256" key="1">
    <source>
        <dbReference type="ARBA" id="ARBA00022475"/>
    </source>
</evidence>
<dbReference type="Proteomes" id="UP001446205">
    <property type="component" value="Unassembled WGS sequence"/>
</dbReference>
<evidence type="ECO:0000256" key="7">
    <source>
        <dbReference type="ARBA" id="ARBA00023170"/>
    </source>
</evidence>
<dbReference type="InterPro" id="IPR036225">
    <property type="entry name" value="SRP/SRP_N"/>
</dbReference>
<dbReference type="EMBL" id="JBBPCO010000007">
    <property type="protein sequence ID" value="MEK8089777.1"/>
    <property type="molecule type" value="Genomic_DNA"/>
</dbReference>
<proteinExistence type="inferred from homology"/>
<evidence type="ECO:0000256" key="10">
    <source>
        <dbReference type="SAM" id="MobiDB-lite"/>
    </source>
</evidence>
<feature type="binding site" evidence="9">
    <location>
        <begin position="253"/>
        <end position="260"/>
    </location>
    <ligand>
        <name>GTP</name>
        <dbReference type="ChEBI" id="CHEBI:37565"/>
    </ligand>
</feature>